<dbReference type="Proteomes" id="UP001626550">
    <property type="component" value="Unassembled WGS sequence"/>
</dbReference>
<dbReference type="Pfam" id="PF00096">
    <property type="entry name" value="zf-C2H2"/>
    <property type="match status" value="2"/>
</dbReference>
<dbReference type="GO" id="GO:0005634">
    <property type="term" value="C:nucleus"/>
    <property type="evidence" value="ECO:0007669"/>
    <property type="project" value="UniProtKB-SubCell"/>
</dbReference>
<evidence type="ECO:0000256" key="6">
    <source>
        <dbReference type="ARBA" id="ARBA00023242"/>
    </source>
</evidence>
<evidence type="ECO:0000256" key="4">
    <source>
        <dbReference type="ARBA" id="ARBA00022771"/>
    </source>
</evidence>
<feature type="compositionally biased region" description="Polar residues" evidence="8">
    <location>
        <begin position="197"/>
        <end position="219"/>
    </location>
</feature>
<dbReference type="GO" id="GO:0008270">
    <property type="term" value="F:zinc ion binding"/>
    <property type="evidence" value="ECO:0007669"/>
    <property type="project" value="UniProtKB-KW"/>
</dbReference>
<dbReference type="Gene3D" id="3.30.160.60">
    <property type="entry name" value="Classic Zinc Finger"/>
    <property type="match status" value="3"/>
</dbReference>
<evidence type="ECO:0000256" key="2">
    <source>
        <dbReference type="ARBA" id="ARBA00022723"/>
    </source>
</evidence>
<keyword evidence="5" id="KW-0862">Zinc</keyword>
<feature type="non-terminal residue" evidence="10">
    <location>
        <position position="474"/>
    </location>
</feature>
<dbReference type="FunFam" id="3.30.160.60:FF:000446">
    <property type="entry name" value="Zinc finger protein"/>
    <property type="match status" value="1"/>
</dbReference>
<evidence type="ECO:0000259" key="9">
    <source>
        <dbReference type="PROSITE" id="PS50157"/>
    </source>
</evidence>
<comment type="subcellular location">
    <subcellularLocation>
        <location evidence="1">Nucleus</location>
    </subcellularLocation>
</comment>
<dbReference type="AlphaFoldDB" id="A0ABD2Q7Y1"/>
<feature type="compositionally biased region" description="Pro residues" evidence="8">
    <location>
        <begin position="220"/>
        <end position="229"/>
    </location>
</feature>
<evidence type="ECO:0000313" key="11">
    <source>
        <dbReference type="Proteomes" id="UP001626550"/>
    </source>
</evidence>
<feature type="region of interest" description="Disordered" evidence="8">
    <location>
        <begin position="195"/>
        <end position="233"/>
    </location>
</feature>
<feature type="domain" description="C2H2-type" evidence="9">
    <location>
        <begin position="141"/>
        <end position="168"/>
    </location>
</feature>
<feature type="compositionally biased region" description="Low complexity" evidence="8">
    <location>
        <begin position="294"/>
        <end position="308"/>
    </location>
</feature>
<evidence type="ECO:0000256" key="7">
    <source>
        <dbReference type="PROSITE-ProRule" id="PRU00042"/>
    </source>
</evidence>
<keyword evidence="4 7" id="KW-0863">Zinc-finger</keyword>
<proteinExistence type="predicted"/>
<keyword evidence="3" id="KW-0677">Repeat</keyword>
<evidence type="ECO:0000256" key="5">
    <source>
        <dbReference type="ARBA" id="ARBA00022833"/>
    </source>
</evidence>
<dbReference type="InterPro" id="IPR036236">
    <property type="entry name" value="Znf_C2H2_sf"/>
</dbReference>
<reference evidence="10 11" key="1">
    <citation type="submission" date="2024-11" db="EMBL/GenBank/DDBJ databases">
        <title>Adaptive evolution of stress response genes in parasites aligns with host niche diversity.</title>
        <authorList>
            <person name="Hahn C."/>
            <person name="Resl P."/>
        </authorList>
    </citation>
    <scope>NUCLEOTIDE SEQUENCE [LARGE SCALE GENOMIC DNA]</scope>
    <source>
        <strain evidence="10">EGGRZ-B1_66</strain>
        <tissue evidence="10">Body</tissue>
    </source>
</reference>
<dbReference type="PROSITE" id="PS50157">
    <property type="entry name" value="ZINC_FINGER_C2H2_2"/>
    <property type="match status" value="2"/>
</dbReference>
<organism evidence="10 11">
    <name type="scientific">Cichlidogyrus casuarinus</name>
    <dbReference type="NCBI Taxonomy" id="1844966"/>
    <lineage>
        <taxon>Eukaryota</taxon>
        <taxon>Metazoa</taxon>
        <taxon>Spiralia</taxon>
        <taxon>Lophotrochozoa</taxon>
        <taxon>Platyhelminthes</taxon>
        <taxon>Monogenea</taxon>
        <taxon>Monopisthocotylea</taxon>
        <taxon>Dactylogyridea</taxon>
        <taxon>Ancyrocephalidae</taxon>
        <taxon>Cichlidogyrus</taxon>
    </lineage>
</organism>
<comment type="caution">
    <text evidence="10">The sequence shown here is derived from an EMBL/GenBank/DDBJ whole genome shotgun (WGS) entry which is preliminary data.</text>
</comment>
<evidence type="ECO:0000256" key="8">
    <source>
        <dbReference type="SAM" id="MobiDB-lite"/>
    </source>
</evidence>
<dbReference type="InterPro" id="IPR013087">
    <property type="entry name" value="Znf_C2H2_type"/>
</dbReference>
<dbReference type="PROSITE" id="PS00028">
    <property type="entry name" value="ZINC_FINGER_C2H2_1"/>
    <property type="match status" value="2"/>
</dbReference>
<feature type="region of interest" description="Disordered" evidence="8">
    <location>
        <begin position="273"/>
        <end position="321"/>
    </location>
</feature>
<feature type="region of interest" description="Disordered" evidence="8">
    <location>
        <begin position="112"/>
        <end position="133"/>
    </location>
</feature>
<feature type="region of interest" description="Disordered" evidence="8">
    <location>
        <begin position="427"/>
        <end position="474"/>
    </location>
</feature>
<dbReference type="SUPFAM" id="SSF57667">
    <property type="entry name" value="beta-beta-alpha zinc fingers"/>
    <property type="match status" value="2"/>
</dbReference>
<keyword evidence="6" id="KW-0539">Nucleus</keyword>
<accession>A0ABD2Q7Y1</accession>
<dbReference type="PANTHER" id="PTHR24376">
    <property type="entry name" value="ZINC FINGER PROTEIN"/>
    <property type="match status" value="1"/>
</dbReference>
<evidence type="ECO:0000313" key="10">
    <source>
        <dbReference type="EMBL" id="KAL3315508.1"/>
    </source>
</evidence>
<dbReference type="PANTHER" id="PTHR24376:SF216">
    <property type="entry name" value="ZINC FINGER PROTEIN 420-LIKE"/>
    <property type="match status" value="1"/>
</dbReference>
<name>A0ABD2Q7Y1_9PLAT</name>
<keyword evidence="2" id="KW-0479">Metal-binding</keyword>
<feature type="domain" description="C2H2-type" evidence="9">
    <location>
        <begin position="369"/>
        <end position="397"/>
    </location>
</feature>
<feature type="compositionally biased region" description="Polar residues" evidence="8">
    <location>
        <begin position="452"/>
        <end position="461"/>
    </location>
</feature>
<protein>
    <recommendedName>
        <fullName evidence="9">C2H2-type domain-containing protein</fullName>
    </recommendedName>
</protein>
<keyword evidence="11" id="KW-1185">Reference proteome</keyword>
<gene>
    <name evidence="10" type="ORF">Ciccas_005865</name>
</gene>
<evidence type="ECO:0000256" key="3">
    <source>
        <dbReference type="ARBA" id="ARBA00022737"/>
    </source>
</evidence>
<evidence type="ECO:0000256" key="1">
    <source>
        <dbReference type="ARBA" id="ARBA00004123"/>
    </source>
</evidence>
<dbReference type="SMART" id="SM00355">
    <property type="entry name" value="ZnF_C2H2"/>
    <property type="match status" value="6"/>
</dbReference>
<dbReference type="EMBL" id="JBJKFK010000736">
    <property type="protein sequence ID" value="KAL3315508.1"/>
    <property type="molecule type" value="Genomic_DNA"/>
</dbReference>
<sequence length="474" mass="52791">MEPLLRLPSASLPCPCGHSFTAPHLFIEHAKNCSLFVKTASHMRYKCQQCQQGPFESPAQLTEHYSTHHNDSGSFHCPNCREQFLNLAQFLQHQVSCSVSLPPMLEMMKRISSQTSTSLPQPPPPVTAKSEVPPTDVNRPFKCEHCVKSFKSKALLDQHMHIHFPPKYTCRYCAKKYRWPPVFYHHQRTCKKRNAANLESTPQKNGFQDSAKSIIQRAQQPPPPPPSVPPAQHFLNQQNLFSMMNAMGLRLPFQPPPTPNNNLASIMSTLLQMQQSQPEMDQISERSPSPIGANSSKGNDSGSSDPPEMSSPPPTTPQSFTDILASMRGAPSSHFLMEMAANVLRGGPAGGGFFNDQYTSPPESPLNTTTCQHCGKEFSSRLALKQHVEGKHGTERRYKCPGCTKSYRWGASYYYHRKSCPAAKVAGAKHGRSDEDTSEEEAEAKRLREQQQPEPVSQTEGRNPISALGDMLIQ</sequence>